<gene>
    <name evidence="1" type="ORF">QJT81_06255</name>
</gene>
<evidence type="ECO:0000313" key="1">
    <source>
        <dbReference type="EMBL" id="WGZ95586.1"/>
    </source>
</evidence>
<proteinExistence type="predicted"/>
<dbReference type="PANTHER" id="PTHR40266">
    <property type="entry name" value="TOXIN HIGB-1"/>
    <property type="match status" value="1"/>
</dbReference>
<dbReference type="PANTHER" id="PTHR40266:SF2">
    <property type="entry name" value="TOXIN HIGB-1"/>
    <property type="match status" value="1"/>
</dbReference>
<dbReference type="Proteomes" id="UP001301326">
    <property type="component" value="Chromosome"/>
</dbReference>
<dbReference type="InterPro" id="IPR007711">
    <property type="entry name" value="HigB-1"/>
</dbReference>
<dbReference type="AlphaFoldDB" id="A0AA95HE13"/>
<dbReference type="Gene3D" id="3.30.2310.20">
    <property type="entry name" value="RelE-like"/>
    <property type="match status" value="1"/>
</dbReference>
<protein>
    <submittedName>
        <fullName evidence="1">Type II toxin-antitoxin system RelE/ParE family toxin</fullName>
    </submittedName>
</protein>
<reference evidence="1" key="2">
    <citation type="submission" date="2023-04" db="EMBL/GenBank/DDBJ databases">
        <authorList>
            <person name="Beletskiy A.V."/>
            <person name="Mardanov A.V."/>
            <person name="Ravin N.V."/>
        </authorList>
    </citation>
    <scope>NUCLEOTIDE SEQUENCE</scope>
    <source>
        <strain evidence="1">GKL-02</strain>
    </source>
</reference>
<dbReference type="InterPro" id="IPR035093">
    <property type="entry name" value="RelE/ParE_toxin_dom_sf"/>
</dbReference>
<dbReference type="KEGG" id="tput:QJT81_06255"/>
<name>A0AA95HE13_9GAMM</name>
<dbReference type="Pfam" id="PF05015">
    <property type="entry name" value="HigB-like_toxin"/>
    <property type="match status" value="1"/>
</dbReference>
<dbReference type="SUPFAM" id="SSF143011">
    <property type="entry name" value="RelE-like"/>
    <property type="match status" value="1"/>
</dbReference>
<accession>A0AA95HE13</accession>
<sequence>MIISFIHKGLERFYLTGSKAGIQPEHAPKLRRILTVLETAQIPDDMDLPGYRLHPLQGNRQGTWSVRVSGNWRITFQFTEQNVELVDYEDYH</sequence>
<reference evidence="1" key="1">
    <citation type="journal article" date="2023" name="Int. J. Mol. Sci.">
        <title>Metagenomics Revealed a New Genus 'Candidatus Thiocaldithrix dubininis' gen. nov., sp. nov. and a New Species 'Candidatus Thiothrix putei' sp. nov. in the Family Thiotrichaceae, Some Members of Which Have Traits of Both Na+- and H+-Motive Energetics.</title>
        <authorList>
            <person name="Ravin N.V."/>
            <person name="Muntyan M.S."/>
            <person name="Smolyakov D.D."/>
            <person name="Rudenko T.S."/>
            <person name="Beletsky A.V."/>
            <person name="Mardanov A.V."/>
            <person name="Grabovich M.Y."/>
        </authorList>
    </citation>
    <scope>NUCLEOTIDE SEQUENCE</scope>
    <source>
        <strain evidence="1">GKL-02</strain>
    </source>
</reference>
<dbReference type="EMBL" id="CP124756">
    <property type="protein sequence ID" value="WGZ95586.1"/>
    <property type="molecule type" value="Genomic_DNA"/>
</dbReference>
<organism evidence="1">
    <name type="scientific">Candidatus Thiothrix putei</name>
    <dbReference type="NCBI Taxonomy" id="3080811"/>
    <lineage>
        <taxon>Bacteria</taxon>
        <taxon>Pseudomonadati</taxon>
        <taxon>Pseudomonadota</taxon>
        <taxon>Gammaproteobacteria</taxon>
        <taxon>Thiotrichales</taxon>
        <taxon>Thiotrichaceae</taxon>
        <taxon>Thiothrix</taxon>
    </lineage>
</organism>